<gene>
    <name evidence="2" type="ORF">GCM10023196_007540</name>
</gene>
<dbReference type="EMBL" id="BAABHK010000001">
    <property type="protein sequence ID" value="GAA4621078.1"/>
    <property type="molecule type" value="Genomic_DNA"/>
</dbReference>
<feature type="transmembrane region" description="Helical" evidence="1">
    <location>
        <begin position="320"/>
        <end position="340"/>
    </location>
</feature>
<evidence type="ECO:0000313" key="2">
    <source>
        <dbReference type="EMBL" id="GAA4621078.1"/>
    </source>
</evidence>
<protein>
    <submittedName>
        <fullName evidence="2">Transporter</fullName>
    </submittedName>
</protein>
<dbReference type="RefSeq" id="WP_345429179.1">
    <property type="nucleotide sequence ID" value="NZ_BAABHK010000001.1"/>
</dbReference>
<evidence type="ECO:0000256" key="1">
    <source>
        <dbReference type="SAM" id="Phobius"/>
    </source>
</evidence>
<proteinExistence type="predicted"/>
<reference evidence="3" key="1">
    <citation type="journal article" date="2019" name="Int. J. Syst. Evol. Microbiol.">
        <title>The Global Catalogue of Microorganisms (GCM) 10K type strain sequencing project: providing services to taxonomists for standard genome sequencing and annotation.</title>
        <authorList>
            <consortium name="The Broad Institute Genomics Platform"/>
            <consortium name="The Broad Institute Genome Sequencing Center for Infectious Disease"/>
            <person name="Wu L."/>
            <person name="Ma J."/>
        </authorList>
    </citation>
    <scope>NUCLEOTIDE SEQUENCE [LARGE SCALE GENOMIC DNA]</scope>
    <source>
        <strain evidence="3">JCM 17939</strain>
    </source>
</reference>
<dbReference type="Proteomes" id="UP001501442">
    <property type="component" value="Unassembled WGS sequence"/>
</dbReference>
<keyword evidence="1" id="KW-1133">Transmembrane helix</keyword>
<organism evidence="2 3">
    <name type="scientific">Actinoallomurus vinaceus</name>
    <dbReference type="NCBI Taxonomy" id="1080074"/>
    <lineage>
        <taxon>Bacteria</taxon>
        <taxon>Bacillati</taxon>
        <taxon>Actinomycetota</taxon>
        <taxon>Actinomycetes</taxon>
        <taxon>Streptosporangiales</taxon>
        <taxon>Thermomonosporaceae</taxon>
        <taxon>Actinoallomurus</taxon>
    </lineage>
</organism>
<comment type="caution">
    <text evidence="2">The sequence shown here is derived from an EMBL/GenBank/DDBJ whole genome shotgun (WGS) entry which is preliminary data.</text>
</comment>
<evidence type="ECO:0000313" key="3">
    <source>
        <dbReference type="Proteomes" id="UP001501442"/>
    </source>
</evidence>
<feature type="transmembrane region" description="Helical" evidence="1">
    <location>
        <begin position="111"/>
        <end position="132"/>
    </location>
</feature>
<keyword evidence="3" id="KW-1185">Reference proteome</keyword>
<keyword evidence="1" id="KW-0812">Transmembrane</keyword>
<sequence length="347" mass="37118">MIWLTWRQFRAQAVALYTALVALAVLLLVTGPRLTHLYDTGPGAFLDRFNADGTDKAVYFLGLAAVLAAPAVIGVFWGAPLITRELDSGTHRLVWNQSVTRTRWLATKMTVVGLAAVTAAGLLSLMTTWWSAPITRAAVGRRAPAPRASGVQDLLSGRFSPVSFAAHGVVPIGYAVFAFTLGVTAGAVVRRTMPAIAATLAVFVAVQIAVPLWIRPHLVTPARLTTRITTANLRGFMTPARDAPPHVTVAIDSPGAWIISNQTLGPAGRVVGSLPAWATHCAPPPGQPATAAQQACFARLSDLGYRQLVTYQPADRYWTLQWAETAMFLVAAVALTALCVRRVRRLA</sequence>
<name>A0ABP8U353_9ACTN</name>
<feature type="transmembrane region" description="Helical" evidence="1">
    <location>
        <begin position="195"/>
        <end position="214"/>
    </location>
</feature>
<accession>A0ABP8U353</accession>
<keyword evidence="1" id="KW-0472">Membrane</keyword>
<feature type="transmembrane region" description="Helical" evidence="1">
    <location>
        <begin position="164"/>
        <end position="188"/>
    </location>
</feature>
<feature type="transmembrane region" description="Helical" evidence="1">
    <location>
        <begin position="57"/>
        <end position="82"/>
    </location>
</feature>